<comment type="similarity">
    <text evidence="2">Belongs to the D-isomer specific 2-hydroxyacid dehydrogenase family.</text>
</comment>
<dbReference type="InterPro" id="IPR036291">
    <property type="entry name" value="NAD(P)-bd_dom_sf"/>
</dbReference>
<keyword evidence="1 2" id="KW-0560">Oxidoreductase</keyword>
<dbReference type="SUPFAM" id="SSF51735">
    <property type="entry name" value="NAD(P)-binding Rossmann-fold domains"/>
    <property type="match status" value="1"/>
</dbReference>
<dbReference type="Gene3D" id="3.40.50.720">
    <property type="entry name" value="NAD(P)-binding Rossmann-like Domain"/>
    <property type="match status" value="2"/>
</dbReference>
<dbReference type="GO" id="GO:0016618">
    <property type="term" value="F:hydroxypyruvate reductase [NAD(P)H] activity"/>
    <property type="evidence" value="ECO:0007669"/>
    <property type="project" value="TreeGrafter"/>
</dbReference>
<dbReference type="CDD" id="cd05301">
    <property type="entry name" value="GDH"/>
    <property type="match status" value="1"/>
</dbReference>
<dbReference type="InterPro" id="IPR050223">
    <property type="entry name" value="D-isomer_2-hydroxyacid_DH"/>
</dbReference>
<dbReference type="InterPro" id="IPR006140">
    <property type="entry name" value="D-isomer_DH_NAD-bd"/>
</dbReference>
<keyword evidence="5" id="KW-0670">Pyruvate</keyword>
<dbReference type="PROSITE" id="PS00671">
    <property type="entry name" value="D_2_HYDROXYACID_DH_3"/>
    <property type="match status" value="1"/>
</dbReference>
<dbReference type="SUPFAM" id="SSF52283">
    <property type="entry name" value="Formate/glycerate dehydrogenase catalytic domain-like"/>
    <property type="match status" value="1"/>
</dbReference>
<dbReference type="PANTHER" id="PTHR10996:SF277">
    <property type="entry name" value="GLYOXYLATE REDUCTASE_HYDROXYPYRUVATE REDUCTASE"/>
    <property type="match status" value="1"/>
</dbReference>
<dbReference type="GO" id="GO:0051287">
    <property type="term" value="F:NAD binding"/>
    <property type="evidence" value="ECO:0007669"/>
    <property type="project" value="InterPro"/>
</dbReference>
<sequence length="335" mass="36117">MSNKILVTRKLSDEAMGILQARTKADIVAWPHDSTADRSWVLENVKGAKGVLCMLSDKIDDEFLDAAGSELKALSTYSVGYDHIAVQSAKSKGIKIGYTPDVLTDAVADLTVMLALMALRRGGEATRIVQEGKWPSMGWAPYMLCGSHPAQKTLAFLGLGRISLGVLKRMLPFGVSTHVLYSNSGRHDRTEEDKKIEKELGITLEWVSKEDLAKRGDVLFVLCAGGPATANLVDEKFLSLMKPTSVIVNAARGSVVDSDALAKALGEGRILGAGLDVVAGEPNIGLYHPLVKEPRCVILPHIGSATTETRREMSLLAVENLIQGFNGEQLPVELK</sequence>
<evidence type="ECO:0000256" key="1">
    <source>
        <dbReference type="ARBA" id="ARBA00023002"/>
    </source>
</evidence>
<dbReference type="PANTHER" id="PTHR10996">
    <property type="entry name" value="2-HYDROXYACID DEHYDROGENASE-RELATED"/>
    <property type="match status" value="1"/>
</dbReference>
<evidence type="ECO:0000259" key="3">
    <source>
        <dbReference type="Pfam" id="PF00389"/>
    </source>
</evidence>
<evidence type="ECO:0000313" key="5">
    <source>
        <dbReference type="EMBL" id="CDZ96796.1"/>
    </source>
</evidence>
<feature type="domain" description="D-isomer specific 2-hydroxyacid dehydrogenase catalytic" evidence="3">
    <location>
        <begin position="5"/>
        <end position="331"/>
    </location>
</feature>
<dbReference type="Pfam" id="PF00389">
    <property type="entry name" value="2-Hacid_dh"/>
    <property type="match status" value="1"/>
</dbReference>
<dbReference type="InterPro" id="IPR029753">
    <property type="entry name" value="D-isomer_DH_CS"/>
</dbReference>
<dbReference type="EMBL" id="LN483167">
    <property type="protein sequence ID" value="CDZ96796.1"/>
    <property type="molecule type" value="Genomic_DNA"/>
</dbReference>
<reference evidence="5" key="1">
    <citation type="submission" date="2014-08" db="EMBL/GenBank/DDBJ databases">
        <authorList>
            <person name="Sharma Rahul"/>
            <person name="Thines Marco"/>
        </authorList>
    </citation>
    <scope>NUCLEOTIDE SEQUENCE</scope>
</reference>
<feature type="domain" description="D-isomer specific 2-hydroxyacid dehydrogenase NAD-binding" evidence="4">
    <location>
        <begin position="112"/>
        <end position="303"/>
    </location>
</feature>
<dbReference type="GO" id="GO:0030267">
    <property type="term" value="F:glyoxylate reductase (NADPH) activity"/>
    <property type="evidence" value="ECO:0007669"/>
    <property type="project" value="TreeGrafter"/>
</dbReference>
<dbReference type="Pfam" id="PF02826">
    <property type="entry name" value="2-Hacid_dh_C"/>
    <property type="match status" value="1"/>
</dbReference>
<dbReference type="InterPro" id="IPR006139">
    <property type="entry name" value="D-isomer_2_OHA_DH_cat_dom"/>
</dbReference>
<evidence type="ECO:0000259" key="4">
    <source>
        <dbReference type="Pfam" id="PF02826"/>
    </source>
</evidence>
<dbReference type="AlphaFoldDB" id="A0A0F7SEH8"/>
<protein>
    <submittedName>
        <fullName evidence="5">Glyoxylate/hydroxypyruvate reductase (D-isomer-specific 2-hydroxy acid dehydrogenase superfamily)</fullName>
    </submittedName>
</protein>
<proteinExistence type="inferred from homology"/>
<accession>A0A0F7SEH8</accession>
<dbReference type="GO" id="GO:0005829">
    <property type="term" value="C:cytosol"/>
    <property type="evidence" value="ECO:0007669"/>
    <property type="project" value="TreeGrafter"/>
</dbReference>
<organism evidence="5">
    <name type="scientific">Phaffia rhodozyma</name>
    <name type="common">Yeast</name>
    <name type="synonym">Xanthophyllomyces dendrorhous</name>
    <dbReference type="NCBI Taxonomy" id="264483"/>
    <lineage>
        <taxon>Eukaryota</taxon>
        <taxon>Fungi</taxon>
        <taxon>Dikarya</taxon>
        <taxon>Basidiomycota</taxon>
        <taxon>Agaricomycotina</taxon>
        <taxon>Tremellomycetes</taxon>
        <taxon>Cystofilobasidiales</taxon>
        <taxon>Mrakiaceae</taxon>
        <taxon>Phaffia</taxon>
    </lineage>
</organism>
<name>A0A0F7SEH8_PHARH</name>
<evidence type="ECO:0000256" key="2">
    <source>
        <dbReference type="RuleBase" id="RU003719"/>
    </source>
</evidence>